<accession>A0A0E9VL24</accession>
<organism evidence="1">
    <name type="scientific">Anguilla anguilla</name>
    <name type="common">European freshwater eel</name>
    <name type="synonym">Muraena anguilla</name>
    <dbReference type="NCBI Taxonomy" id="7936"/>
    <lineage>
        <taxon>Eukaryota</taxon>
        <taxon>Metazoa</taxon>
        <taxon>Chordata</taxon>
        <taxon>Craniata</taxon>
        <taxon>Vertebrata</taxon>
        <taxon>Euteleostomi</taxon>
        <taxon>Actinopterygii</taxon>
        <taxon>Neopterygii</taxon>
        <taxon>Teleostei</taxon>
        <taxon>Anguilliformes</taxon>
        <taxon>Anguillidae</taxon>
        <taxon>Anguilla</taxon>
    </lineage>
</organism>
<proteinExistence type="predicted"/>
<reference evidence="1" key="2">
    <citation type="journal article" date="2015" name="Fish Shellfish Immunol.">
        <title>Early steps in the European eel (Anguilla anguilla)-Vibrio vulnificus interaction in the gills: Role of the RtxA13 toxin.</title>
        <authorList>
            <person name="Callol A."/>
            <person name="Pajuelo D."/>
            <person name="Ebbesson L."/>
            <person name="Teles M."/>
            <person name="MacKenzie S."/>
            <person name="Amaro C."/>
        </authorList>
    </citation>
    <scope>NUCLEOTIDE SEQUENCE</scope>
</reference>
<name>A0A0E9VL24_ANGAN</name>
<dbReference type="EMBL" id="GBXM01029768">
    <property type="protein sequence ID" value="JAH78809.1"/>
    <property type="molecule type" value="Transcribed_RNA"/>
</dbReference>
<protein>
    <submittedName>
        <fullName evidence="1">Uncharacterized protein</fullName>
    </submittedName>
</protein>
<sequence>MSALSLYTVL</sequence>
<reference evidence="1" key="1">
    <citation type="submission" date="2014-11" db="EMBL/GenBank/DDBJ databases">
        <authorList>
            <person name="Amaro Gonzalez C."/>
        </authorList>
    </citation>
    <scope>NUCLEOTIDE SEQUENCE</scope>
</reference>
<evidence type="ECO:0000313" key="1">
    <source>
        <dbReference type="EMBL" id="JAH78809.1"/>
    </source>
</evidence>